<accession>A0A1I4HD42</accession>
<keyword evidence="2" id="KW-1185">Reference proteome</keyword>
<evidence type="ECO:0000313" key="2">
    <source>
        <dbReference type="Proteomes" id="UP000198565"/>
    </source>
</evidence>
<reference evidence="2" key="1">
    <citation type="submission" date="2016-10" db="EMBL/GenBank/DDBJ databases">
        <authorList>
            <person name="Varghese N."/>
            <person name="Submissions S."/>
        </authorList>
    </citation>
    <scope>NUCLEOTIDE SEQUENCE [LARGE SCALE GENOMIC DNA]</scope>
    <source>
        <strain evidence="2">CGMCC 1.4250</strain>
    </source>
</reference>
<protein>
    <submittedName>
        <fullName evidence="1">Sulfur carrier protein</fullName>
    </submittedName>
</protein>
<dbReference type="InterPro" id="IPR012675">
    <property type="entry name" value="Beta-grasp_dom_sf"/>
</dbReference>
<organism evidence="1 2">
    <name type="scientific">Gracilibacillus orientalis</name>
    <dbReference type="NCBI Taxonomy" id="334253"/>
    <lineage>
        <taxon>Bacteria</taxon>
        <taxon>Bacillati</taxon>
        <taxon>Bacillota</taxon>
        <taxon>Bacilli</taxon>
        <taxon>Bacillales</taxon>
        <taxon>Bacillaceae</taxon>
        <taxon>Gracilibacillus</taxon>
    </lineage>
</organism>
<dbReference type="Pfam" id="PF02597">
    <property type="entry name" value="ThiS"/>
    <property type="match status" value="1"/>
</dbReference>
<dbReference type="STRING" id="334253.SAMN04487943_101366"/>
<proteinExistence type="predicted"/>
<dbReference type="InterPro" id="IPR016155">
    <property type="entry name" value="Mopterin_synth/thiamin_S_b"/>
</dbReference>
<gene>
    <name evidence="1" type="ORF">SAMN04487943_101366</name>
</gene>
<dbReference type="RefSeq" id="WP_091480311.1">
    <property type="nucleotide sequence ID" value="NZ_FOTR01000001.1"/>
</dbReference>
<dbReference type="PANTHER" id="PTHR34472:SF1">
    <property type="entry name" value="SULFUR CARRIER PROTEIN THIS"/>
    <property type="match status" value="1"/>
</dbReference>
<dbReference type="InterPro" id="IPR003749">
    <property type="entry name" value="ThiS/MoaD-like"/>
</dbReference>
<sequence length="67" mass="7535">MEITVNGDVLTVKEDITNIEELVQELHLEKKSLIVEHNQTILKKDKHKETAISEGDKLEIVHFVGGG</sequence>
<dbReference type="Gene3D" id="3.10.20.30">
    <property type="match status" value="1"/>
</dbReference>
<dbReference type="SUPFAM" id="SSF54285">
    <property type="entry name" value="MoaD/ThiS"/>
    <property type="match status" value="1"/>
</dbReference>
<dbReference type="AlphaFoldDB" id="A0A1I4HD42"/>
<dbReference type="PANTHER" id="PTHR34472">
    <property type="entry name" value="SULFUR CARRIER PROTEIN THIS"/>
    <property type="match status" value="1"/>
</dbReference>
<dbReference type="EMBL" id="FOTR01000001">
    <property type="protein sequence ID" value="SFL40114.1"/>
    <property type="molecule type" value="Genomic_DNA"/>
</dbReference>
<dbReference type="Proteomes" id="UP000198565">
    <property type="component" value="Unassembled WGS sequence"/>
</dbReference>
<dbReference type="CDD" id="cd00565">
    <property type="entry name" value="Ubl_ThiS"/>
    <property type="match status" value="1"/>
</dbReference>
<dbReference type="NCBIfam" id="TIGR01683">
    <property type="entry name" value="thiS"/>
    <property type="match status" value="1"/>
</dbReference>
<dbReference type="OrthoDB" id="9798559at2"/>
<evidence type="ECO:0000313" key="1">
    <source>
        <dbReference type="EMBL" id="SFL40114.1"/>
    </source>
</evidence>
<dbReference type="InterPro" id="IPR010035">
    <property type="entry name" value="Thi_S"/>
</dbReference>
<name>A0A1I4HD42_9BACI</name>